<dbReference type="KEGG" id="hpaz:K756_04595"/>
<protein>
    <submittedName>
        <fullName evidence="2">Potassium efflux protein KefA</fullName>
    </submittedName>
</protein>
<evidence type="ECO:0000313" key="3">
    <source>
        <dbReference type="Proteomes" id="UP000014672"/>
    </source>
</evidence>
<dbReference type="EMBL" id="CP005384">
    <property type="protein sequence ID" value="AGO16128.1"/>
    <property type="molecule type" value="Genomic_DNA"/>
</dbReference>
<dbReference type="AlphaFoldDB" id="A0A806J9D4"/>
<evidence type="ECO:0000313" key="2">
    <source>
        <dbReference type="EMBL" id="AGO16128.1"/>
    </source>
</evidence>
<dbReference type="Proteomes" id="UP000014672">
    <property type="component" value="Chromosome"/>
</dbReference>
<feature type="signal peptide" evidence="1">
    <location>
        <begin position="1"/>
        <end position="22"/>
    </location>
</feature>
<proteinExistence type="predicted"/>
<reference evidence="2 3" key="1">
    <citation type="journal article" date="2013" name="PLoS ONE">
        <title>Complete Genome Analysis of a Haemophilus parasuis Serovar 12 Strain from China.</title>
        <authorList>
            <person name="Li Y."/>
            <person name="Kwok A.H."/>
            <person name="Jiang J."/>
            <person name="Zou Y."/>
            <person name="Zheng F."/>
            <person name="Chen P."/>
            <person name="Hou C."/>
            <person name="Leung F.C."/>
            <person name="Jiang P."/>
        </authorList>
    </citation>
    <scope>NUCLEOTIDE SEQUENCE [LARGE SCALE GENOMIC DNA]</scope>
    <source>
        <strain evidence="2 3">ZJ0906</strain>
    </source>
</reference>
<feature type="chain" id="PRO_5032701897" evidence="1">
    <location>
        <begin position="23"/>
        <end position="84"/>
    </location>
</feature>
<sequence>MCKKSFWLALCLSFFTATVQSAVEDFVSAEDLKTQLEAIKTNPSEQTTEPVKNIEEALLFIEKTKNQNSELEALEKNLLMQLQL</sequence>
<name>A0A806J9D4_GLAPU</name>
<keyword evidence="1" id="KW-0732">Signal</keyword>
<gene>
    <name evidence="2" type="ORF">K756_04595</name>
</gene>
<evidence type="ECO:0000256" key="1">
    <source>
        <dbReference type="SAM" id="SignalP"/>
    </source>
</evidence>
<accession>A0A806J9D4</accession>
<organism evidence="2 3">
    <name type="scientific">Glaesserella parasuis ZJ0906</name>
    <dbReference type="NCBI Taxonomy" id="1322346"/>
    <lineage>
        <taxon>Bacteria</taxon>
        <taxon>Pseudomonadati</taxon>
        <taxon>Pseudomonadota</taxon>
        <taxon>Gammaproteobacteria</taxon>
        <taxon>Pasteurellales</taxon>
        <taxon>Pasteurellaceae</taxon>
        <taxon>Glaesserella</taxon>
    </lineage>
</organism>